<dbReference type="PANTHER" id="PTHR10903:SF184">
    <property type="entry name" value="GTP-BINDING PROTEIN A"/>
    <property type="match status" value="1"/>
</dbReference>
<feature type="domain" description="AIG1-type G" evidence="4">
    <location>
        <begin position="9"/>
        <end position="184"/>
    </location>
</feature>
<dbReference type="GeneID" id="106179627"/>
<evidence type="ECO:0000256" key="1">
    <source>
        <dbReference type="ARBA" id="ARBA00008535"/>
    </source>
</evidence>
<evidence type="ECO:0000313" key="6">
    <source>
        <dbReference type="RefSeq" id="XP_013418796.1"/>
    </source>
</evidence>
<comment type="similarity">
    <text evidence="1">Belongs to the TRAFAC class TrmE-Era-EngA-EngB-Septin-like GTPase superfamily. AIG1/Toc34/Toc159-like paraseptin GTPase family. IAN subfamily.</text>
</comment>
<gene>
    <name evidence="6" type="primary">LOC106179627</name>
</gene>
<protein>
    <submittedName>
        <fullName evidence="6">Uncharacterized protein LOC106179627 isoform X1</fullName>
    </submittedName>
</protein>
<dbReference type="KEGG" id="lak:106179627"/>
<dbReference type="InterPro" id="IPR027417">
    <property type="entry name" value="P-loop_NTPase"/>
</dbReference>
<dbReference type="InterPro" id="IPR006703">
    <property type="entry name" value="G_AIG1"/>
</dbReference>
<dbReference type="RefSeq" id="XP_013418796.1">
    <property type="nucleotide sequence ID" value="XM_013563342.1"/>
</dbReference>
<dbReference type="PANTHER" id="PTHR10903">
    <property type="entry name" value="GTPASE, IMAP FAMILY MEMBER-RELATED"/>
    <property type="match status" value="1"/>
</dbReference>
<evidence type="ECO:0000256" key="2">
    <source>
        <dbReference type="ARBA" id="ARBA00022741"/>
    </source>
</evidence>
<proteinExistence type="inferred from homology"/>
<name>A0A1S3K955_LINAN</name>
<dbReference type="InParanoid" id="A0A1S3K955"/>
<reference evidence="6" key="1">
    <citation type="submission" date="2025-08" db="UniProtKB">
        <authorList>
            <consortium name="RefSeq"/>
        </authorList>
    </citation>
    <scope>IDENTIFICATION</scope>
    <source>
        <tissue evidence="6">Gonads</tissue>
    </source>
</reference>
<dbReference type="InterPro" id="IPR045058">
    <property type="entry name" value="GIMA/IAN/Toc"/>
</dbReference>
<accession>A0A1S3K955</accession>
<sequence length="205" mass="23841">MTAKGPTVVMVVGRVNQGKTALVSTLTRNNHLSEKKDCCQKTYRWYPENEGEWWIVDTPGFGSLSYSDEKVMTTIKRKANGIDHVNAFIYVMNCSKRITDYEIVTLNLLESQFEDFLKSTVFVFTHGDIYPGLLTQDFIERFPETFRDKVKEADNRVVVIDNKPKNDDNNTKIKLIQDFIKNIVEGTKVYQLESRWSSLLRFFKF</sequence>
<organism evidence="5 6">
    <name type="scientific">Lingula anatina</name>
    <name type="common">Brachiopod</name>
    <name type="synonym">Lingula unguis</name>
    <dbReference type="NCBI Taxonomy" id="7574"/>
    <lineage>
        <taxon>Eukaryota</taxon>
        <taxon>Metazoa</taxon>
        <taxon>Spiralia</taxon>
        <taxon>Lophotrochozoa</taxon>
        <taxon>Brachiopoda</taxon>
        <taxon>Linguliformea</taxon>
        <taxon>Lingulata</taxon>
        <taxon>Lingulida</taxon>
        <taxon>Linguloidea</taxon>
        <taxon>Lingulidae</taxon>
        <taxon>Lingula</taxon>
    </lineage>
</organism>
<dbReference type="Proteomes" id="UP000085678">
    <property type="component" value="Unplaced"/>
</dbReference>
<dbReference type="Gene3D" id="3.40.50.300">
    <property type="entry name" value="P-loop containing nucleotide triphosphate hydrolases"/>
    <property type="match status" value="1"/>
</dbReference>
<dbReference type="GO" id="GO:0005525">
    <property type="term" value="F:GTP binding"/>
    <property type="evidence" value="ECO:0007669"/>
    <property type="project" value="UniProtKB-KW"/>
</dbReference>
<keyword evidence="2" id="KW-0547">Nucleotide-binding</keyword>
<evidence type="ECO:0000256" key="3">
    <source>
        <dbReference type="ARBA" id="ARBA00023134"/>
    </source>
</evidence>
<dbReference type="SUPFAM" id="SSF52540">
    <property type="entry name" value="P-loop containing nucleoside triphosphate hydrolases"/>
    <property type="match status" value="1"/>
</dbReference>
<keyword evidence="3" id="KW-0342">GTP-binding</keyword>
<keyword evidence="5" id="KW-1185">Reference proteome</keyword>
<dbReference type="AlphaFoldDB" id="A0A1S3K955"/>
<dbReference type="Pfam" id="PF04548">
    <property type="entry name" value="AIG1"/>
    <property type="match status" value="1"/>
</dbReference>
<evidence type="ECO:0000313" key="5">
    <source>
        <dbReference type="Proteomes" id="UP000085678"/>
    </source>
</evidence>
<evidence type="ECO:0000259" key="4">
    <source>
        <dbReference type="Pfam" id="PF04548"/>
    </source>
</evidence>